<evidence type="ECO:0000259" key="6">
    <source>
        <dbReference type="PROSITE" id="PS00498"/>
    </source>
</evidence>
<evidence type="ECO:0000256" key="5">
    <source>
        <dbReference type="ARBA" id="ARBA00023008"/>
    </source>
</evidence>
<comment type="caution">
    <text evidence="7">The sequence shown here is derived from an EMBL/GenBank/DDBJ whole genome shotgun (WGS) entry which is preliminary data.</text>
</comment>
<gene>
    <name evidence="7" type="ORF">GCM10017771_58710</name>
</gene>
<dbReference type="EMBL" id="BNAT01000023">
    <property type="protein sequence ID" value="GHE39760.1"/>
    <property type="molecule type" value="Genomic_DNA"/>
</dbReference>
<dbReference type="PROSITE" id="PS00210">
    <property type="entry name" value="HEMOCYANIN_2"/>
    <property type="match status" value="1"/>
</dbReference>
<dbReference type="GO" id="GO:0016491">
    <property type="term" value="F:oxidoreductase activity"/>
    <property type="evidence" value="ECO:0007669"/>
    <property type="project" value="UniProtKB-KW"/>
</dbReference>
<reference evidence="7" key="2">
    <citation type="submission" date="2020-09" db="EMBL/GenBank/DDBJ databases">
        <authorList>
            <person name="Sun Q."/>
            <person name="Zhou Y."/>
        </authorList>
    </citation>
    <scope>NUCLEOTIDE SEQUENCE</scope>
    <source>
        <strain evidence="7">CGMCC 4.7403</strain>
    </source>
</reference>
<protein>
    <recommendedName>
        <fullName evidence="6">Tyrosinase copper-binding domain-containing protein</fullName>
    </recommendedName>
</protein>
<dbReference type="InterPro" id="IPR008922">
    <property type="entry name" value="Di-copper_centre_dom_sf"/>
</dbReference>
<evidence type="ECO:0000256" key="3">
    <source>
        <dbReference type="ARBA" id="ARBA00022723"/>
    </source>
</evidence>
<evidence type="ECO:0000313" key="7">
    <source>
        <dbReference type="EMBL" id="GHE39760.1"/>
    </source>
</evidence>
<dbReference type="PANTHER" id="PTHR11474:SF126">
    <property type="entry name" value="TYROSINASE-LIKE PROTEIN TYR-1-RELATED"/>
    <property type="match status" value="1"/>
</dbReference>
<comment type="cofactor">
    <cofactor evidence="1">
        <name>Cu(2+)</name>
        <dbReference type="ChEBI" id="CHEBI:29036"/>
    </cofactor>
</comment>
<evidence type="ECO:0000256" key="1">
    <source>
        <dbReference type="ARBA" id="ARBA00001973"/>
    </source>
</evidence>
<dbReference type="Proteomes" id="UP000603227">
    <property type="component" value="Unassembled WGS sequence"/>
</dbReference>
<dbReference type="InterPro" id="IPR013788">
    <property type="entry name" value="Hemocyanin/hexamerin"/>
</dbReference>
<dbReference type="Pfam" id="PF00264">
    <property type="entry name" value="Tyrosinase"/>
    <property type="match status" value="2"/>
</dbReference>
<dbReference type="PROSITE" id="PS00498">
    <property type="entry name" value="TYROSINASE_2"/>
    <property type="match status" value="1"/>
</dbReference>
<name>A0A918Z9R4_9ACTN</name>
<keyword evidence="4" id="KW-0560">Oxidoreductase</keyword>
<comment type="similarity">
    <text evidence="2">Belongs to the tyrosinase family.</text>
</comment>
<dbReference type="InterPro" id="IPR050316">
    <property type="entry name" value="Tyrosinase/Hemocyanin"/>
</dbReference>
<keyword evidence="8" id="KW-1185">Reference proteome</keyword>
<proteinExistence type="inferred from homology"/>
<evidence type="ECO:0000313" key="8">
    <source>
        <dbReference type="Proteomes" id="UP000603227"/>
    </source>
</evidence>
<sequence length="342" mass="37388">MSPKKVAPAVAEGFPTAAVAFEIASEWEPGQLIDNEEVGLRLNRMMTDGLPAAPVTPPPAPTAAGPAAHMAPAGLGEAGWNVVAGTAPMPAPMVTEHDLRSLVARLVRASQRVRKDHRQLSTAERDRFNEVLRKLDGKPAYKQLVADHEDMSHRHHTMHGMGPVATLRFLPWHRAYCLKFEDLLRSVDPAVTVPYWDYANDHARPDWVWKPSGVTRPTPATSGLPTQATIDGLLARPTYTAFTFGRAMAGVQPNGLEIVAHNNVHNWCRGTLSQPMTSSRDPIFFLLHANVDRIWDQWQLTHSGGPDVTGADAGLDPWWTPAAGGLTTDTVKDITVLGYSYQ</sequence>
<dbReference type="RefSeq" id="WP_189785456.1">
    <property type="nucleotide sequence ID" value="NZ_BNAT01000023.1"/>
</dbReference>
<evidence type="ECO:0000256" key="4">
    <source>
        <dbReference type="ARBA" id="ARBA00023002"/>
    </source>
</evidence>
<dbReference type="Gene3D" id="1.10.1280.10">
    <property type="entry name" value="Di-copper center containing domain from catechol oxidase"/>
    <property type="match status" value="2"/>
</dbReference>
<accession>A0A918Z9R4</accession>
<dbReference type="InterPro" id="IPR002227">
    <property type="entry name" value="Tyrosinase_Cu-bd"/>
</dbReference>
<keyword evidence="5" id="KW-0186">Copper</keyword>
<keyword evidence="3" id="KW-0479">Metal-binding</keyword>
<dbReference type="SUPFAM" id="SSF48056">
    <property type="entry name" value="Di-copper centre-containing domain"/>
    <property type="match status" value="1"/>
</dbReference>
<dbReference type="GO" id="GO:0046872">
    <property type="term" value="F:metal ion binding"/>
    <property type="evidence" value="ECO:0007669"/>
    <property type="project" value="UniProtKB-KW"/>
</dbReference>
<dbReference type="PANTHER" id="PTHR11474">
    <property type="entry name" value="TYROSINASE FAMILY MEMBER"/>
    <property type="match status" value="1"/>
</dbReference>
<evidence type="ECO:0000256" key="2">
    <source>
        <dbReference type="ARBA" id="ARBA00009928"/>
    </source>
</evidence>
<dbReference type="AlphaFoldDB" id="A0A918Z9R4"/>
<reference evidence="7" key="1">
    <citation type="journal article" date="2014" name="Int. J. Syst. Evol. Microbiol.">
        <title>Complete genome sequence of Corynebacterium casei LMG S-19264T (=DSM 44701T), isolated from a smear-ripened cheese.</title>
        <authorList>
            <consortium name="US DOE Joint Genome Institute (JGI-PGF)"/>
            <person name="Walter F."/>
            <person name="Albersmeier A."/>
            <person name="Kalinowski J."/>
            <person name="Ruckert C."/>
        </authorList>
    </citation>
    <scope>NUCLEOTIDE SEQUENCE</scope>
    <source>
        <strain evidence="7">CGMCC 4.7403</strain>
    </source>
</reference>
<organism evidence="7 8">
    <name type="scientific">Streptomyces capitiformicae</name>
    <dbReference type="NCBI Taxonomy" id="2014920"/>
    <lineage>
        <taxon>Bacteria</taxon>
        <taxon>Bacillati</taxon>
        <taxon>Actinomycetota</taxon>
        <taxon>Actinomycetes</taxon>
        <taxon>Kitasatosporales</taxon>
        <taxon>Streptomycetaceae</taxon>
        <taxon>Streptomyces</taxon>
    </lineage>
</organism>
<feature type="domain" description="Tyrosinase copper-binding" evidence="6">
    <location>
        <begin position="281"/>
        <end position="292"/>
    </location>
</feature>